<reference evidence="3" key="1">
    <citation type="submission" date="2019-12" db="EMBL/GenBank/DDBJ databases">
        <title>Complete and draft genome sequences of new strains and members of some known species of the genus Rathayibacter isolated from plants.</title>
        <authorList>
            <person name="Tarlachkov S.V."/>
            <person name="Starodumova I.P."/>
            <person name="Dorofeeva L.V."/>
            <person name="Prisyazhnaya N.V."/>
            <person name="Leyn S."/>
            <person name="Zlamal J."/>
            <person name="Elan M."/>
            <person name="Osterman A.L."/>
            <person name="Nadler S."/>
            <person name="Subbotin S.A."/>
            <person name="Evtushenko L.I."/>
        </authorList>
    </citation>
    <scope>NUCLEOTIDE SEQUENCE [LARGE SCALE GENOMIC DNA]</scope>
    <source>
        <strain evidence="3">VKM Ac-2761</strain>
    </source>
</reference>
<dbReference type="AlphaFoldDB" id="A0AAE6RLQ2"/>
<proteinExistence type="predicted"/>
<dbReference type="Pfam" id="PF06259">
    <property type="entry name" value="Abhydrolase_8"/>
    <property type="match status" value="1"/>
</dbReference>
<organism evidence="2 3">
    <name type="scientific">Rathayibacter tanaceti</name>
    <dbReference type="NCBI Taxonomy" id="1671680"/>
    <lineage>
        <taxon>Bacteria</taxon>
        <taxon>Bacillati</taxon>
        <taxon>Actinomycetota</taxon>
        <taxon>Actinomycetes</taxon>
        <taxon>Micrococcales</taxon>
        <taxon>Microbacteriaceae</taxon>
        <taxon>Rathayibacter</taxon>
    </lineage>
</organism>
<dbReference type="RefSeq" id="WP_082845052.1">
    <property type="nucleotide sequence ID" value="NZ_CP047186.1"/>
</dbReference>
<dbReference type="KEGG" id="rte:GSU10_13210"/>
<accession>A0AAE6RLQ2</accession>
<dbReference type="Gene3D" id="3.40.50.1820">
    <property type="entry name" value="alpha/beta hydrolase"/>
    <property type="match status" value="1"/>
</dbReference>
<evidence type="ECO:0000259" key="1">
    <source>
        <dbReference type="Pfam" id="PF06259"/>
    </source>
</evidence>
<dbReference type="InterPro" id="IPR010427">
    <property type="entry name" value="DUF1023"/>
</dbReference>
<gene>
    <name evidence="2" type="ORF">GSU10_13210</name>
</gene>
<evidence type="ECO:0000313" key="2">
    <source>
        <dbReference type="EMBL" id="QHC56492.1"/>
    </source>
</evidence>
<dbReference type="Proteomes" id="UP000465031">
    <property type="component" value="Chromosome"/>
</dbReference>
<dbReference type="InterPro" id="IPR029058">
    <property type="entry name" value="AB_hydrolase_fold"/>
</dbReference>
<name>A0AAE6RLQ2_9MICO</name>
<dbReference type="EMBL" id="CP047186">
    <property type="protein sequence ID" value="QHC56492.1"/>
    <property type="molecule type" value="Genomic_DNA"/>
</dbReference>
<dbReference type="SUPFAM" id="SSF53474">
    <property type="entry name" value="alpha/beta-Hydrolases"/>
    <property type="match status" value="1"/>
</dbReference>
<protein>
    <recommendedName>
        <fullName evidence="1">DUF1023 domain-containing protein</fullName>
    </recommendedName>
</protein>
<feature type="domain" description="DUF1023" evidence="1">
    <location>
        <begin position="50"/>
        <end position="200"/>
    </location>
</feature>
<evidence type="ECO:0000313" key="3">
    <source>
        <dbReference type="Proteomes" id="UP000465031"/>
    </source>
</evidence>
<sequence length="279" mass="28695">MGLASPDGPSLEEFERQVDALVAGLARADGQARLGGTVAQLIGFGSDDSMLTAAVSIGDLDTASTVLANVPGAGTTLDGIEGNLNAATDLRSATMYQGGGPTAVVAWLGYRAPSFPEVPNMDRAASGADRFATFLDGVYDSRRDSPPDRVTVIAHSYGSTLVASALQLTEHRIDDVVAYGSPGFLRGIEVASLNVDEVHATEARADGTAFWGRFFAGPTRTDPRDVSGVQVFSSEAGQGTRAVTTHDMAPDQSGGAVGYLSPDSTTMGSIARIAVGGKP</sequence>